<protein>
    <submittedName>
        <fullName evidence="1">Uncharacterized protein</fullName>
    </submittedName>
</protein>
<keyword evidence="2" id="KW-1185">Reference proteome</keyword>
<reference evidence="1" key="1">
    <citation type="submission" date="2020-07" db="EMBL/GenBank/DDBJ databases">
        <title>Multicomponent nature underlies the extraordinary mechanical properties of spider dragline silk.</title>
        <authorList>
            <person name="Kono N."/>
            <person name="Nakamura H."/>
            <person name="Mori M."/>
            <person name="Yoshida Y."/>
            <person name="Ohtoshi R."/>
            <person name="Malay A.D."/>
            <person name="Moran D.A.P."/>
            <person name="Tomita M."/>
            <person name="Numata K."/>
            <person name="Arakawa K."/>
        </authorList>
    </citation>
    <scope>NUCLEOTIDE SEQUENCE</scope>
</reference>
<organism evidence="1 2">
    <name type="scientific">Trichonephila clavata</name>
    <name type="common">Joro spider</name>
    <name type="synonym">Nephila clavata</name>
    <dbReference type="NCBI Taxonomy" id="2740835"/>
    <lineage>
        <taxon>Eukaryota</taxon>
        <taxon>Metazoa</taxon>
        <taxon>Ecdysozoa</taxon>
        <taxon>Arthropoda</taxon>
        <taxon>Chelicerata</taxon>
        <taxon>Arachnida</taxon>
        <taxon>Araneae</taxon>
        <taxon>Araneomorphae</taxon>
        <taxon>Entelegynae</taxon>
        <taxon>Araneoidea</taxon>
        <taxon>Nephilidae</taxon>
        <taxon>Trichonephila</taxon>
    </lineage>
</organism>
<dbReference type="EMBL" id="BMAO01020923">
    <property type="protein sequence ID" value="GFQ70806.1"/>
    <property type="molecule type" value="Genomic_DNA"/>
</dbReference>
<dbReference type="Proteomes" id="UP000887116">
    <property type="component" value="Unassembled WGS sequence"/>
</dbReference>
<evidence type="ECO:0000313" key="2">
    <source>
        <dbReference type="Proteomes" id="UP000887116"/>
    </source>
</evidence>
<dbReference type="AlphaFoldDB" id="A0A8X6KDW7"/>
<accession>A0A8X6KDW7</accession>
<gene>
    <name evidence="1" type="ORF">TNCT_434821</name>
</gene>
<name>A0A8X6KDW7_TRICU</name>
<sequence>MMEIRNSFAPFFLNSFGALLGRDDSIIVPVQLCIPLVDKFSRCFKVLFLYKWKSDHNSAAAARNINVDGSEDEPTIRCWYAKSESGDKSPPNEDRGWTETIVVNDVLRAIKEQNHGNIIRDYAEELQLFPGT</sequence>
<dbReference type="OrthoDB" id="6463701at2759"/>
<evidence type="ECO:0000313" key="1">
    <source>
        <dbReference type="EMBL" id="GFQ70806.1"/>
    </source>
</evidence>
<proteinExistence type="predicted"/>
<comment type="caution">
    <text evidence="1">The sequence shown here is derived from an EMBL/GenBank/DDBJ whole genome shotgun (WGS) entry which is preliminary data.</text>
</comment>